<feature type="region of interest" description="Disordered" evidence="1">
    <location>
        <begin position="1"/>
        <end position="41"/>
    </location>
</feature>
<organism evidence="3 4">
    <name type="scientific">Sanghuangporus baumii</name>
    <name type="common">Phellinus baumii</name>
    <dbReference type="NCBI Taxonomy" id="108892"/>
    <lineage>
        <taxon>Eukaryota</taxon>
        <taxon>Fungi</taxon>
        <taxon>Dikarya</taxon>
        <taxon>Basidiomycota</taxon>
        <taxon>Agaricomycotina</taxon>
        <taxon>Agaricomycetes</taxon>
        <taxon>Hymenochaetales</taxon>
        <taxon>Hymenochaetaceae</taxon>
        <taxon>Sanghuangporus</taxon>
    </lineage>
</organism>
<dbReference type="AlphaFoldDB" id="A0A9Q5MYK2"/>
<dbReference type="OrthoDB" id="441517at2759"/>
<dbReference type="Proteomes" id="UP000757232">
    <property type="component" value="Unassembled WGS sequence"/>
</dbReference>
<protein>
    <recommendedName>
        <fullName evidence="2">Peroxisome membrane anchor protein Pex14p N-terminal domain-containing protein</fullName>
    </recommendedName>
</protein>
<name>A0A9Q5MYK2_SANBA</name>
<dbReference type="EMBL" id="LNZH02000215">
    <property type="protein sequence ID" value="OCB84572.1"/>
    <property type="molecule type" value="Genomic_DNA"/>
</dbReference>
<evidence type="ECO:0000259" key="2">
    <source>
        <dbReference type="Pfam" id="PF04695"/>
    </source>
</evidence>
<dbReference type="Pfam" id="PF04695">
    <property type="entry name" value="Pex14_N"/>
    <property type="match status" value="1"/>
</dbReference>
<dbReference type="Gene3D" id="1.10.10.10">
    <property type="entry name" value="Winged helix-like DNA-binding domain superfamily/Winged helix DNA-binding domain"/>
    <property type="match status" value="1"/>
</dbReference>
<evidence type="ECO:0000313" key="4">
    <source>
        <dbReference type="Proteomes" id="UP000757232"/>
    </source>
</evidence>
<feature type="compositionally biased region" description="Polar residues" evidence="1">
    <location>
        <begin position="10"/>
        <end position="25"/>
    </location>
</feature>
<keyword evidence="4" id="KW-1185">Reference proteome</keyword>
<proteinExistence type="predicted"/>
<evidence type="ECO:0000256" key="1">
    <source>
        <dbReference type="SAM" id="MobiDB-lite"/>
    </source>
</evidence>
<evidence type="ECO:0000313" key="3">
    <source>
        <dbReference type="EMBL" id="OCB84572.1"/>
    </source>
</evidence>
<comment type="caution">
    <text evidence="3">The sequence shown here is derived from an EMBL/GenBank/DDBJ whole genome shotgun (WGS) entry which is preliminary data.</text>
</comment>
<dbReference type="InterPro" id="IPR006785">
    <property type="entry name" value="Pex14_N"/>
</dbReference>
<accession>A0A9Q5MYK2</accession>
<feature type="domain" description="Peroxisome membrane anchor protein Pex14p N-terminal" evidence="2">
    <location>
        <begin position="41"/>
        <end position="84"/>
    </location>
</feature>
<gene>
    <name evidence="3" type="ORF">A7U60_g8558</name>
</gene>
<reference evidence="3" key="1">
    <citation type="submission" date="2016-06" db="EMBL/GenBank/DDBJ databases">
        <title>Draft Genome sequence of the fungus Inonotus baumii.</title>
        <authorList>
            <person name="Zhu H."/>
            <person name="Lin W."/>
        </authorList>
    </citation>
    <scope>NUCLEOTIDE SEQUENCE</scope>
    <source>
        <strain evidence="3">821</strain>
    </source>
</reference>
<sequence>MVDDNRESDNNLTTTERVSVQTDTRTGGEELSPSSPPQTQDRNALLDCARTFLKSPDVVHEDPTTKRRFLTDKGLREDEIDGLMPSSTPTCTSASLSSASSVEFTTSPTWIDEDTLMANRRLRRPHFHLLPELKASQAETHAVLPAPSASYEPKQFAEFHKLEKLGIERDTPIEVPEFTLLRCTIEGLLAEGKKATKEELFALLEERFSWLKTDEGLTYQNSLWEKLTTYPCFSESDENNRLVWTYTAPTPPDPTPLLTSLTSLKSSFPPARTEPSAIQRALDTLADFTGYITTQTYQLAAGSMRLHAGHGYSTFGAPSQLTPQQEEVKKDIRALKGLVLNRRTFAPTATRATSYTPASVTP</sequence>
<dbReference type="InterPro" id="IPR036388">
    <property type="entry name" value="WH-like_DNA-bd_sf"/>
</dbReference>